<organism evidence="1 2">
    <name type="scientific">Chiloscyllium punctatum</name>
    <name type="common">Brownbanded bambooshark</name>
    <name type="synonym">Hemiscyllium punctatum</name>
    <dbReference type="NCBI Taxonomy" id="137246"/>
    <lineage>
        <taxon>Eukaryota</taxon>
        <taxon>Metazoa</taxon>
        <taxon>Chordata</taxon>
        <taxon>Craniata</taxon>
        <taxon>Vertebrata</taxon>
        <taxon>Chondrichthyes</taxon>
        <taxon>Elasmobranchii</taxon>
        <taxon>Galeomorphii</taxon>
        <taxon>Galeoidea</taxon>
        <taxon>Orectolobiformes</taxon>
        <taxon>Hemiscylliidae</taxon>
        <taxon>Chiloscyllium</taxon>
    </lineage>
</organism>
<dbReference type="AlphaFoldDB" id="A0A401TWD2"/>
<gene>
    <name evidence="1" type="ORF">chiPu_0031293</name>
</gene>
<dbReference type="EMBL" id="BEZZ01206270">
    <property type="protein sequence ID" value="GCC46926.1"/>
    <property type="molecule type" value="Genomic_DNA"/>
</dbReference>
<evidence type="ECO:0008006" key="3">
    <source>
        <dbReference type="Google" id="ProtNLM"/>
    </source>
</evidence>
<dbReference type="Proteomes" id="UP000287033">
    <property type="component" value="Unassembled WGS sequence"/>
</dbReference>
<reference evidence="1 2" key="1">
    <citation type="journal article" date="2018" name="Nat. Ecol. Evol.">
        <title>Shark genomes provide insights into elasmobranch evolution and the origin of vertebrates.</title>
        <authorList>
            <person name="Hara Y"/>
            <person name="Yamaguchi K"/>
            <person name="Onimaru K"/>
            <person name="Kadota M"/>
            <person name="Koyanagi M"/>
            <person name="Keeley SD"/>
            <person name="Tatsumi K"/>
            <person name="Tanaka K"/>
            <person name="Motone F"/>
            <person name="Kageyama Y"/>
            <person name="Nozu R"/>
            <person name="Adachi N"/>
            <person name="Nishimura O"/>
            <person name="Nakagawa R"/>
            <person name="Tanegashima C"/>
            <person name="Kiyatake I"/>
            <person name="Matsumoto R"/>
            <person name="Murakumo K"/>
            <person name="Nishida K"/>
            <person name="Terakita A"/>
            <person name="Kuratani S"/>
            <person name="Sato K"/>
            <person name="Hyodo S Kuraku.S."/>
        </authorList>
    </citation>
    <scope>NUCLEOTIDE SEQUENCE [LARGE SCALE GENOMIC DNA]</scope>
</reference>
<accession>A0A401TWD2</accession>
<sequence>AAGVANGGKPIEDPPGVREGNGIKLYLAYLRDLDGNKICAMHRLP</sequence>
<dbReference type="SUPFAM" id="SSF54593">
    <property type="entry name" value="Glyoxalase/Bleomycin resistance protein/Dihydroxybiphenyl dioxygenase"/>
    <property type="match status" value="1"/>
</dbReference>
<name>A0A401TWD2_CHIPU</name>
<dbReference type="OrthoDB" id="10249419at2759"/>
<proteinExistence type="predicted"/>
<evidence type="ECO:0000313" key="1">
    <source>
        <dbReference type="EMBL" id="GCC46926.1"/>
    </source>
</evidence>
<evidence type="ECO:0000313" key="2">
    <source>
        <dbReference type="Proteomes" id="UP000287033"/>
    </source>
</evidence>
<feature type="non-terminal residue" evidence="1">
    <location>
        <position position="1"/>
    </location>
</feature>
<comment type="caution">
    <text evidence="1">The sequence shown here is derived from an EMBL/GenBank/DDBJ whole genome shotgun (WGS) entry which is preliminary data.</text>
</comment>
<protein>
    <recommendedName>
        <fullName evidence="3">VOC family protein</fullName>
    </recommendedName>
</protein>
<dbReference type="Gene3D" id="3.10.180.10">
    <property type="entry name" value="2,3-Dihydroxybiphenyl 1,2-Dioxygenase, domain 1"/>
    <property type="match status" value="1"/>
</dbReference>
<keyword evidence="2" id="KW-1185">Reference proteome</keyword>
<dbReference type="InterPro" id="IPR029068">
    <property type="entry name" value="Glyas_Bleomycin-R_OHBP_Dase"/>
</dbReference>